<gene>
    <name evidence="4" type="ORF">JRO89_XS12G0137500</name>
</gene>
<evidence type="ECO:0000313" key="5">
    <source>
        <dbReference type="Proteomes" id="UP000827721"/>
    </source>
</evidence>
<dbReference type="PANTHER" id="PTHR46978:SF1">
    <property type="entry name" value="ZINC KNUCKLE (CCHC-TYPE) FAMILY PROTEIN"/>
    <property type="match status" value="1"/>
</dbReference>
<dbReference type="InterPro" id="IPR001878">
    <property type="entry name" value="Znf_CCHC"/>
</dbReference>
<feature type="region of interest" description="Disordered" evidence="2">
    <location>
        <begin position="181"/>
        <end position="203"/>
    </location>
</feature>
<reference evidence="4 5" key="1">
    <citation type="submission" date="2021-02" db="EMBL/GenBank/DDBJ databases">
        <title>Plant Genome Project.</title>
        <authorList>
            <person name="Zhang R.-G."/>
        </authorList>
    </citation>
    <scope>NUCLEOTIDE SEQUENCE [LARGE SCALE GENOMIC DNA]</scope>
    <source>
        <tissue evidence="4">Leaves</tissue>
    </source>
</reference>
<feature type="region of interest" description="Disordered" evidence="2">
    <location>
        <begin position="252"/>
        <end position="273"/>
    </location>
</feature>
<feature type="domain" description="CCHC-type" evidence="3">
    <location>
        <begin position="633"/>
        <end position="646"/>
    </location>
</feature>
<keyword evidence="1" id="KW-0862">Zinc</keyword>
<keyword evidence="5" id="KW-1185">Reference proteome</keyword>
<dbReference type="PANTHER" id="PTHR46978">
    <property type="entry name" value="ZINC KNUCKLE (CCHC-TYPE) FAMILY PROTEIN"/>
    <property type="match status" value="1"/>
</dbReference>
<sequence>MDNPIIVIGSSEEEEGNGRRKREGRRGWKLDDEHKIISDLSGFPNLKAMVEAEAFMRIKKKKGKSCEEEGGRNGITTTWSKVDEYKRNFHFCSQEIDAATEKENENPIVLITSSEEDGNGRKRKRKKCNSRMKLKFDEYEKISNLSGFPNLKDMIEAEAFMRRKEKASRLDNELKMDPHMTTWSEEEEERNRTKAKRRKCNRGTRSKLDEYEKVSDLSSFPNLKAENKRNIEASQLNNEIKIDSLVILTASNEEEEEANGRKEKRRECEGTTRSKLDEYREISDLIGFDNFKAMIEAEASLWRKKRSNKKKRSKKKRNVVFCAQEEVTEHAAKQKGQLGKDEAVEIVEVSNAESVQISEIDVPENLVIDAAKEKEDRDTIKVVEESTMVIGAGDMVNSVEVINSCLSSPDATISGVSLWRGLEDILPAETVAKSIKKKRRRKKTKMVTEKDTVYLLICLSFRTYAWVRYDETLIFVASNDDWGFCKIQVEDDAKEENKDNVVLRMLLRKPRYFDPPSCDWDLCSNYEEENRRVASCKVQKQDKPCFLCGSFEHIWKYCRKDKDRFVREGRNHLGNNLSSDICLRCGDLGHDMFSCRVDYAADDLKAIQCYVCKNFGHLSCVNFSETDRKQVSCYNCGQSGHMGSECIKSRRAPWDTKSSISILCYKCGKEGHYARRCSTRLGRGIDASLVELKIYSSKEATPATYAVEDQQISFLVLNVKCFFGDYNNFHASISLRNCEQMQLKSSPSEKIQDAFDMGLGISKLLAFWVALHTILIEA</sequence>
<evidence type="ECO:0000259" key="3">
    <source>
        <dbReference type="PROSITE" id="PS50158"/>
    </source>
</evidence>
<keyword evidence="1" id="KW-0479">Metal-binding</keyword>
<evidence type="ECO:0000256" key="1">
    <source>
        <dbReference type="PROSITE-ProRule" id="PRU00047"/>
    </source>
</evidence>
<name>A0ABQ8HCJ9_9ROSI</name>
<dbReference type="SMART" id="SM00343">
    <property type="entry name" value="ZnF_C2HC"/>
    <property type="match status" value="5"/>
</dbReference>
<feature type="compositionally biased region" description="Basic residues" evidence="2">
    <location>
        <begin position="193"/>
        <end position="203"/>
    </location>
</feature>
<proteinExistence type="predicted"/>
<dbReference type="Gene3D" id="4.10.60.10">
    <property type="entry name" value="Zinc finger, CCHC-type"/>
    <property type="match status" value="2"/>
</dbReference>
<dbReference type="PROSITE" id="PS50158">
    <property type="entry name" value="ZF_CCHC"/>
    <property type="match status" value="2"/>
</dbReference>
<comment type="caution">
    <text evidence="4">The sequence shown here is derived from an EMBL/GenBank/DDBJ whole genome shotgun (WGS) entry which is preliminary data.</text>
</comment>
<feature type="region of interest" description="Disordered" evidence="2">
    <location>
        <begin position="1"/>
        <end position="26"/>
    </location>
</feature>
<dbReference type="Proteomes" id="UP000827721">
    <property type="component" value="Unassembled WGS sequence"/>
</dbReference>
<dbReference type="SUPFAM" id="SSF57756">
    <property type="entry name" value="Retrovirus zinc finger-like domains"/>
    <property type="match status" value="2"/>
</dbReference>
<dbReference type="EMBL" id="JAFEMO010000012">
    <property type="protein sequence ID" value="KAH7554224.1"/>
    <property type="molecule type" value="Genomic_DNA"/>
</dbReference>
<evidence type="ECO:0000313" key="4">
    <source>
        <dbReference type="EMBL" id="KAH7554224.1"/>
    </source>
</evidence>
<feature type="domain" description="CCHC-type" evidence="3">
    <location>
        <begin position="664"/>
        <end position="677"/>
    </location>
</feature>
<protein>
    <recommendedName>
        <fullName evidence="3">CCHC-type domain-containing protein</fullName>
    </recommendedName>
</protein>
<dbReference type="InterPro" id="IPR036875">
    <property type="entry name" value="Znf_CCHC_sf"/>
</dbReference>
<dbReference type="Pfam" id="PF00098">
    <property type="entry name" value="zf-CCHC"/>
    <property type="match status" value="2"/>
</dbReference>
<organism evidence="4 5">
    <name type="scientific">Xanthoceras sorbifolium</name>
    <dbReference type="NCBI Taxonomy" id="99658"/>
    <lineage>
        <taxon>Eukaryota</taxon>
        <taxon>Viridiplantae</taxon>
        <taxon>Streptophyta</taxon>
        <taxon>Embryophyta</taxon>
        <taxon>Tracheophyta</taxon>
        <taxon>Spermatophyta</taxon>
        <taxon>Magnoliopsida</taxon>
        <taxon>eudicotyledons</taxon>
        <taxon>Gunneridae</taxon>
        <taxon>Pentapetalae</taxon>
        <taxon>rosids</taxon>
        <taxon>malvids</taxon>
        <taxon>Sapindales</taxon>
        <taxon>Sapindaceae</taxon>
        <taxon>Xanthoceroideae</taxon>
        <taxon>Xanthoceras</taxon>
    </lineage>
</organism>
<keyword evidence="1" id="KW-0863">Zinc-finger</keyword>
<evidence type="ECO:0000256" key="2">
    <source>
        <dbReference type="SAM" id="MobiDB-lite"/>
    </source>
</evidence>
<feature type="compositionally biased region" description="Basic and acidic residues" evidence="2">
    <location>
        <begin position="258"/>
        <end position="273"/>
    </location>
</feature>
<accession>A0ABQ8HCJ9</accession>